<name>A0A0C1E8C9_9BACT</name>
<feature type="modified residue" description="N6-lipoyllysine" evidence="3 4">
    <location>
        <position position="63"/>
    </location>
</feature>
<evidence type="ECO:0000256" key="2">
    <source>
        <dbReference type="ARBA" id="ARBA00022823"/>
    </source>
</evidence>
<evidence type="ECO:0000259" key="5">
    <source>
        <dbReference type="PROSITE" id="PS50968"/>
    </source>
</evidence>
<dbReference type="Pfam" id="PF01597">
    <property type="entry name" value="GCV_H"/>
    <property type="match status" value="1"/>
</dbReference>
<reference evidence="6 7" key="1">
    <citation type="journal article" date="2014" name="Mol. Biol. Evol.">
        <title>Massive expansion of Ubiquitination-related gene families within the Chlamydiae.</title>
        <authorList>
            <person name="Domman D."/>
            <person name="Collingro A."/>
            <person name="Lagkouvardos I."/>
            <person name="Gehre L."/>
            <person name="Weinmaier T."/>
            <person name="Rattei T."/>
            <person name="Subtil A."/>
            <person name="Horn M."/>
        </authorList>
    </citation>
    <scope>NUCLEOTIDE SEQUENCE [LARGE SCALE GENOMIC DNA]</scope>
    <source>
        <strain evidence="6 7">OEW1</strain>
    </source>
</reference>
<sequence>MKGKVMKRYTESHEWIEIEGPIGTVGVTDYAQKELGDIVYVELPQVGKKVSKGGEAAVLESTKAAADVYSPVSGTILEVNDELSTEAQKVNESPEKGGWLFKVQLDSPEEISTLMTWEDYQKSFG</sequence>
<dbReference type="GO" id="GO:0009249">
    <property type="term" value="P:protein lipoylation"/>
    <property type="evidence" value="ECO:0007669"/>
    <property type="project" value="TreeGrafter"/>
</dbReference>
<organism evidence="6 7">
    <name type="scientific">Parachlamydia acanthamoebae</name>
    <dbReference type="NCBI Taxonomy" id="83552"/>
    <lineage>
        <taxon>Bacteria</taxon>
        <taxon>Pseudomonadati</taxon>
        <taxon>Chlamydiota</taxon>
        <taxon>Chlamydiia</taxon>
        <taxon>Parachlamydiales</taxon>
        <taxon>Parachlamydiaceae</taxon>
        <taxon>Parachlamydia</taxon>
    </lineage>
</organism>
<dbReference type="GO" id="GO:0005960">
    <property type="term" value="C:glycine cleavage complex"/>
    <property type="evidence" value="ECO:0007669"/>
    <property type="project" value="InterPro"/>
</dbReference>
<dbReference type="InterPro" id="IPR000089">
    <property type="entry name" value="Biotin_lipoyl"/>
</dbReference>
<keyword evidence="2 3" id="KW-0450">Lipoyl</keyword>
<dbReference type="InterPro" id="IPR017453">
    <property type="entry name" value="GCV_H_sub"/>
</dbReference>
<evidence type="ECO:0000256" key="1">
    <source>
        <dbReference type="ARBA" id="ARBA00009249"/>
    </source>
</evidence>
<accession>A0A0C1E8C9</accession>
<gene>
    <name evidence="3 6" type="primary">gcvH</name>
    <name evidence="6" type="ORF">DB43_AK00530</name>
</gene>
<dbReference type="Proteomes" id="UP000031307">
    <property type="component" value="Unassembled WGS sequence"/>
</dbReference>
<comment type="function">
    <text evidence="3">The glycine cleavage system catalyzes the degradation of glycine. The H protein shuttles the methylamine group of glycine from the P protein to the T protein.</text>
</comment>
<dbReference type="InterPro" id="IPR011053">
    <property type="entry name" value="Single_hybrid_motif"/>
</dbReference>
<dbReference type="NCBIfam" id="NF002270">
    <property type="entry name" value="PRK01202.1"/>
    <property type="match status" value="1"/>
</dbReference>
<dbReference type="SUPFAM" id="SSF51230">
    <property type="entry name" value="Single hybrid motif"/>
    <property type="match status" value="1"/>
</dbReference>
<dbReference type="EMBL" id="JSAM01000121">
    <property type="protein sequence ID" value="KIA76393.1"/>
    <property type="molecule type" value="Genomic_DNA"/>
</dbReference>
<dbReference type="Gene3D" id="2.40.50.100">
    <property type="match status" value="1"/>
</dbReference>
<comment type="caution">
    <text evidence="6">The sequence shown here is derived from an EMBL/GenBank/DDBJ whole genome shotgun (WGS) entry which is preliminary data.</text>
</comment>
<evidence type="ECO:0000256" key="4">
    <source>
        <dbReference type="PIRSR" id="PIRSR617453-50"/>
    </source>
</evidence>
<dbReference type="PANTHER" id="PTHR11715">
    <property type="entry name" value="GLYCINE CLEAVAGE SYSTEM H PROTEIN"/>
    <property type="match status" value="1"/>
</dbReference>
<dbReference type="GO" id="GO:0019464">
    <property type="term" value="P:glycine decarboxylation via glycine cleavage system"/>
    <property type="evidence" value="ECO:0007669"/>
    <property type="project" value="UniProtKB-UniRule"/>
</dbReference>
<evidence type="ECO:0000313" key="7">
    <source>
        <dbReference type="Proteomes" id="UP000031307"/>
    </source>
</evidence>
<comment type="subunit">
    <text evidence="3">The glycine cleavage system is composed of four proteins: P, T, L and H.</text>
</comment>
<dbReference type="InterPro" id="IPR002930">
    <property type="entry name" value="GCV_H"/>
</dbReference>
<dbReference type="PANTHER" id="PTHR11715:SF3">
    <property type="entry name" value="GLYCINE CLEAVAGE SYSTEM H PROTEIN-RELATED"/>
    <property type="match status" value="1"/>
</dbReference>
<dbReference type="PROSITE" id="PS50968">
    <property type="entry name" value="BIOTINYL_LIPOYL"/>
    <property type="match status" value="1"/>
</dbReference>
<dbReference type="InterPro" id="IPR003016">
    <property type="entry name" value="2-oxoA_DH_lipoyl-BS"/>
</dbReference>
<dbReference type="AlphaFoldDB" id="A0A0C1E8C9"/>
<dbReference type="NCBIfam" id="TIGR00527">
    <property type="entry name" value="gcvH"/>
    <property type="match status" value="1"/>
</dbReference>
<comment type="similarity">
    <text evidence="1 3">Belongs to the GcvH family.</text>
</comment>
<evidence type="ECO:0000313" key="6">
    <source>
        <dbReference type="EMBL" id="KIA76393.1"/>
    </source>
</evidence>
<dbReference type="OMA" id="KEHEWIR"/>
<comment type="cofactor">
    <cofactor evidence="3">
        <name>(R)-lipoate</name>
        <dbReference type="ChEBI" id="CHEBI:83088"/>
    </cofactor>
    <text evidence="3">Binds 1 lipoyl cofactor covalently.</text>
</comment>
<dbReference type="PATRIC" id="fig|83552.4.peg.2533"/>
<dbReference type="CDD" id="cd06848">
    <property type="entry name" value="GCS_H"/>
    <property type="match status" value="1"/>
</dbReference>
<protein>
    <recommendedName>
        <fullName evidence="3">Glycine cleavage system H protein</fullName>
    </recommendedName>
</protein>
<dbReference type="HAMAP" id="MF_00272">
    <property type="entry name" value="GcvH"/>
    <property type="match status" value="1"/>
</dbReference>
<dbReference type="PROSITE" id="PS00189">
    <property type="entry name" value="LIPOYL"/>
    <property type="match status" value="1"/>
</dbReference>
<dbReference type="GO" id="GO:0005737">
    <property type="term" value="C:cytoplasm"/>
    <property type="evidence" value="ECO:0007669"/>
    <property type="project" value="TreeGrafter"/>
</dbReference>
<feature type="domain" description="Lipoyl-binding" evidence="5">
    <location>
        <begin position="22"/>
        <end position="104"/>
    </location>
</feature>
<proteinExistence type="inferred from homology"/>
<dbReference type="InterPro" id="IPR033753">
    <property type="entry name" value="GCV_H/Fam206"/>
</dbReference>
<evidence type="ECO:0000256" key="3">
    <source>
        <dbReference type="HAMAP-Rule" id="MF_00272"/>
    </source>
</evidence>